<feature type="compositionally biased region" description="Basic and acidic residues" evidence="1">
    <location>
        <begin position="470"/>
        <end position="490"/>
    </location>
</feature>
<comment type="caution">
    <text evidence="3">The sequence shown here is derived from an EMBL/GenBank/DDBJ whole genome shotgun (WGS) entry which is preliminary data.</text>
</comment>
<dbReference type="Pfam" id="PF07727">
    <property type="entry name" value="RVT_2"/>
    <property type="match status" value="1"/>
</dbReference>
<gene>
    <name evidence="3" type="ORF">Tco_0774353</name>
</gene>
<dbReference type="InterPro" id="IPR013103">
    <property type="entry name" value="RVT_2"/>
</dbReference>
<evidence type="ECO:0000313" key="3">
    <source>
        <dbReference type="EMBL" id="GJS91717.1"/>
    </source>
</evidence>
<feature type="region of interest" description="Disordered" evidence="1">
    <location>
        <begin position="326"/>
        <end position="345"/>
    </location>
</feature>
<sequence>MVLLRGGIEHNKAVNLFIKPHNKIPYELIRGRTPLIDFMKPFGCPVTILNTRDHLGKFDGKLIRVIILMDVKSAFLYGTIEKEVYVCQPPSFEDPQFPDKVYKVQVTPKMSHLPAVKRIFRYLKGQPKLGLWLSTIRRISNFLARVYFDGNEEADYSANSTTEVRVLCATANCCGHVQGFKKSMLDYLGSTFMNTNISLIEKCTIENTKFHQIVDFLSTCSINYALTIKSHRIYAFYIEQFWNTTTSKTVNLVKQIHAIVDGKVTTHAAKIPHWGCSDAQTSPETTSKTVLALEEAKTTQDKVITRLKLRVKRLEKKRKRIVEERVVGEKGDSTADQVSTARPRKLAQRLHEEELAELDRAQKERQNQEEATSAALVEEFDEIQARIDDDHWLRKKQLAVERAEAIRNKPPTRTQVRNMMITYLKHMGKYTHQQLKHKNFKEVQKLYEREKKWIDDFKPIDDDSQQQAESTKKRPRADSKEESSKKQKLEEDNDAEKRKHRDRYGCSSKD</sequence>
<proteinExistence type="predicted"/>
<reference evidence="3" key="1">
    <citation type="journal article" date="2022" name="Int. J. Mol. Sci.">
        <title>Draft Genome of Tanacetum Coccineum: Genomic Comparison of Closely Related Tanacetum-Family Plants.</title>
        <authorList>
            <person name="Yamashiro T."/>
            <person name="Shiraishi A."/>
            <person name="Nakayama K."/>
            <person name="Satake H."/>
        </authorList>
    </citation>
    <scope>NUCLEOTIDE SEQUENCE</scope>
</reference>
<dbReference type="Proteomes" id="UP001151760">
    <property type="component" value="Unassembled WGS sequence"/>
</dbReference>
<evidence type="ECO:0000313" key="4">
    <source>
        <dbReference type="Proteomes" id="UP001151760"/>
    </source>
</evidence>
<feature type="region of interest" description="Disordered" evidence="1">
    <location>
        <begin position="457"/>
        <end position="510"/>
    </location>
</feature>
<name>A0ABQ4ZRC0_9ASTR</name>
<organism evidence="3 4">
    <name type="scientific">Tanacetum coccineum</name>
    <dbReference type="NCBI Taxonomy" id="301880"/>
    <lineage>
        <taxon>Eukaryota</taxon>
        <taxon>Viridiplantae</taxon>
        <taxon>Streptophyta</taxon>
        <taxon>Embryophyta</taxon>
        <taxon>Tracheophyta</taxon>
        <taxon>Spermatophyta</taxon>
        <taxon>Magnoliopsida</taxon>
        <taxon>eudicotyledons</taxon>
        <taxon>Gunneridae</taxon>
        <taxon>Pentapetalae</taxon>
        <taxon>asterids</taxon>
        <taxon>campanulids</taxon>
        <taxon>Asterales</taxon>
        <taxon>Asteraceae</taxon>
        <taxon>Asteroideae</taxon>
        <taxon>Anthemideae</taxon>
        <taxon>Anthemidinae</taxon>
        <taxon>Tanacetum</taxon>
    </lineage>
</organism>
<feature type="domain" description="Reverse transcriptase Ty1/copia-type" evidence="2">
    <location>
        <begin position="44"/>
        <end position="105"/>
    </location>
</feature>
<evidence type="ECO:0000259" key="2">
    <source>
        <dbReference type="Pfam" id="PF07727"/>
    </source>
</evidence>
<keyword evidence="4" id="KW-1185">Reference proteome</keyword>
<reference evidence="3" key="2">
    <citation type="submission" date="2022-01" db="EMBL/GenBank/DDBJ databases">
        <authorList>
            <person name="Yamashiro T."/>
            <person name="Shiraishi A."/>
            <person name="Satake H."/>
            <person name="Nakayama K."/>
        </authorList>
    </citation>
    <scope>NUCLEOTIDE SEQUENCE</scope>
</reference>
<evidence type="ECO:0000256" key="1">
    <source>
        <dbReference type="SAM" id="MobiDB-lite"/>
    </source>
</evidence>
<dbReference type="EMBL" id="BQNB010011527">
    <property type="protein sequence ID" value="GJS91717.1"/>
    <property type="molecule type" value="Genomic_DNA"/>
</dbReference>
<protein>
    <submittedName>
        <fullName evidence="3">Ribonuclease H-like domain-containing protein</fullName>
    </submittedName>
</protein>
<accession>A0ABQ4ZRC0</accession>